<sequence length="195" mass="20622">MSAAPPSARPFALPLAAIAAAFAWGFAEATLFFIVADVLLTFIAVALGLRVALRAALAAAIGAACGGLVMWRYGVSDPAAATALLAAVPFVSPAMVATGMAGMAEVNWPLAMLKGSVTGIPYKVYAVAAGKEGLTALLFFGITIPVRLARFALAASVVAAISALLRRRLDLRRRLMLLATFWVLFYGEFWWRWMS</sequence>
<dbReference type="AlphaFoldDB" id="A0A9X3E5F9"/>
<reference evidence="2" key="1">
    <citation type="submission" date="2022-11" db="EMBL/GenBank/DDBJ databases">
        <title>Biodiversity and phylogenetic relationships of bacteria.</title>
        <authorList>
            <person name="Machado R.A.R."/>
            <person name="Bhat A."/>
            <person name="Loulou A."/>
            <person name="Kallel S."/>
        </authorList>
    </citation>
    <scope>NUCLEOTIDE SEQUENCE</scope>
    <source>
        <strain evidence="2">K-TC2</strain>
    </source>
</reference>
<comment type="caution">
    <text evidence="2">The sequence shown here is derived from an EMBL/GenBank/DDBJ whole genome shotgun (WGS) entry which is preliminary data.</text>
</comment>
<feature type="transmembrane region" description="Helical" evidence="1">
    <location>
        <begin position="83"/>
        <end position="104"/>
    </location>
</feature>
<evidence type="ECO:0000313" key="2">
    <source>
        <dbReference type="EMBL" id="MCX5572214.1"/>
    </source>
</evidence>
<dbReference type="RefSeq" id="WP_266341176.1">
    <property type="nucleotide sequence ID" value="NZ_JAPKNK010000016.1"/>
</dbReference>
<dbReference type="Proteomes" id="UP001144805">
    <property type="component" value="Unassembled WGS sequence"/>
</dbReference>
<organism evidence="2 3">
    <name type="scientific">Kaistia nematophila</name>
    <dbReference type="NCBI Taxonomy" id="2994654"/>
    <lineage>
        <taxon>Bacteria</taxon>
        <taxon>Pseudomonadati</taxon>
        <taxon>Pseudomonadota</taxon>
        <taxon>Alphaproteobacteria</taxon>
        <taxon>Hyphomicrobiales</taxon>
        <taxon>Kaistiaceae</taxon>
        <taxon>Kaistia</taxon>
    </lineage>
</organism>
<proteinExistence type="predicted"/>
<name>A0A9X3E5F9_9HYPH</name>
<feature type="transmembrane region" description="Helical" evidence="1">
    <location>
        <begin position="12"/>
        <end position="45"/>
    </location>
</feature>
<keyword evidence="3" id="KW-1185">Reference proteome</keyword>
<keyword evidence="1" id="KW-0812">Transmembrane</keyword>
<evidence type="ECO:0000313" key="3">
    <source>
        <dbReference type="Proteomes" id="UP001144805"/>
    </source>
</evidence>
<keyword evidence="1" id="KW-1133">Transmembrane helix</keyword>
<protein>
    <submittedName>
        <fullName evidence="2">Uncharacterized protein</fullName>
    </submittedName>
</protein>
<evidence type="ECO:0000256" key="1">
    <source>
        <dbReference type="SAM" id="Phobius"/>
    </source>
</evidence>
<accession>A0A9X3E5F9</accession>
<gene>
    <name evidence="2" type="ORF">OSH07_23635</name>
</gene>
<feature type="transmembrane region" description="Helical" evidence="1">
    <location>
        <begin position="51"/>
        <end position="71"/>
    </location>
</feature>
<keyword evidence="1" id="KW-0472">Membrane</keyword>
<feature type="transmembrane region" description="Helical" evidence="1">
    <location>
        <begin position="175"/>
        <end position="193"/>
    </location>
</feature>
<dbReference type="EMBL" id="JAPKNK010000016">
    <property type="protein sequence ID" value="MCX5572214.1"/>
    <property type="molecule type" value="Genomic_DNA"/>
</dbReference>